<evidence type="ECO:0000256" key="1">
    <source>
        <dbReference type="SAM" id="MobiDB-lite"/>
    </source>
</evidence>
<feature type="transmembrane region" description="Helical" evidence="2">
    <location>
        <begin position="113"/>
        <end position="132"/>
    </location>
</feature>
<feature type="region of interest" description="Disordered" evidence="1">
    <location>
        <begin position="249"/>
        <end position="314"/>
    </location>
</feature>
<protein>
    <recommendedName>
        <fullName evidence="5">PrgI family protein</fullName>
    </recommendedName>
</protein>
<feature type="transmembrane region" description="Helical" evidence="2">
    <location>
        <begin position="59"/>
        <end position="80"/>
    </location>
</feature>
<proteinExistence type="predicted"/>
<keyword evidence="2" id="KW-0472">Membrane</keyword>
<evidence type="ECO:0000313" key="4">
    <source>
        <dbReference type="Proteomes" id="UP001432190"/>
    </source>
</evidence>
<evidence type="ECO:0000313" key="3">
    <source>
        <dbReference type="EMBL" id="WUP49397.1"/>
    </source>
</evidence>
<gene>
    <name evidence="3" type="ORF">OG994_28250</name>
</gene>
<dbReference type="RefSeq" id="WP_328851524.1">
    <property type="nucleotide sequence ID" value="NZ_CP108084.1"/>
</dbReference>
<reference evidence="3" key="1">
    <citation type="submission" date="2022-10" db="EMBL/GenBank/DDBJ databases">
        <title>The complete genomes of actinobacterial strains from the NBC collection.</title>
        <authorList>
            <person name="Joergensen T.S."/>
            <person name="Alvarez Arevalo M."/>
            <person name="Sterndorff E.B."/>
            <person name="Faurdal D."/>
            <person name="Vuksanovic O."/>
            <person name="Mourched A.-S."/>
            <person name="Charusanti P."/>
            <person name="Shaw S."/>
            <person name="Blin K."/>
            <person name="Weber T."/>
        </authorList>
    </citation>
    <scope>NUCLEOTIDE SEQUENCE</scope>
    <source>
        <strain evidence="3">NBC_00256</strain>
    </source>
</reference>
<accession>A0ABZ1S5T5</accession>
<keyword evidence="4" id="KW-1185">Reference proteome</keyword>
<evidence type="ECO:0000256" key="2">
    <source>
        <dbReference type="SAM" id="Phobius"/>
    </source>
</evidence>
<feature type="transmembrane region" description="Helical" evidence="2">
    <location>
        <begin position="89"/>
        <end position="107"/>
    </location>
</feature>
<evidence type="ECO:0008006" key="5">
    <source>
        <dbReference type="Google" id="ProtNLM"/>
    </source>
</evidence>
<sequence>MSKSSPRRPFGGKSTGTVTVIEARVHRSSARNARLAFILTAVIVGLLAAVVAASYMHPILALIVGGLIGVPTGGIVWVLVRIWPVLRLLWWWLPEIGATVLLGVGWTKLANHTTGPVTAVVVALVVGVPAAIPASRRFVLAWGMCLFVRHRLRVCFAQFIIANQSGSLPLILWARPTPVGERVWVYLRPGLSAKDLEARLDKIAVACHASTVLVERASERTAAYVRFDIKRREVLNANVSSPLVDVITTDTPTATDRPSPAVPTALDLPDVDAPTITLPTQGKPAGRKPATSTSANGNKPAASSADVDDVSDWI</sequence>
<keyword evidence="2" id="KW-1133">Transmembrane helix</keyword>
<name>A0ABZ1S5T5_9ACTN</name>
<keyword evidence="2" id="KW-0812">Transmembrane</keyword>
<dbReference type="Proteomes" id="UP001432190">
    <property type="component" value="Chromosome"/>
</dbReference>
<dbReference type="EMBL" id="CP108084">
    <property type="protein sequence ID" value="WUP49397.1"/>
    <property type="molecule type" value="Genomic_DNA"/>
</dbReference>
<organism evidence="3 4">
    <name type="scientific">Micromonospora globbae</name>
    <dbReference type="NCBI Taxonomy" id="1894969"/>
    <lineage>
        <taxon>Bacteria</taxon>
        <taxon>Bacillati</taxon>
        <taxon>Actinomycetota</taxon>
        <taxon>Actinomycetes</taxon>
        <taxon>Micromonosporales</taxon>
        <taxon>Micromonosporaceae</taxon>
        <taxon>Micromonospora</taxon>
    </lineage>
</organism>
<feature type="transmembrane region" description="Helical" evidence="2">
    <location>
        <begin position="35"/>
        <end position="53"/>
    </location>
</feature>